<dbReference type="CDD" id="cd00691">
    <property type="entry name" value="ascorbate_peroxidase"/>
    <property type="match status" value="1"/>
</dbReference>
<dbReference type="InterPro" id="IPR019793">
    <property type="entry name" value="Peroxidases_heam-ligand_BS"/>
</dbReference>
<keyword evidence="5" id="KW-0349">Heme</keyword>
<keyword evidence="9" id="KW-0560">Oxidoreductase</keyword>
<dbReference type="InterPro" id="IPR019794">
    <property type="entry name" value="Peroxidases_AS"/>
</dbReference>
<dbReference type="AlphaFoldDB" id="A0AAD7P716"/>
<dbReference type="PRINTS" id="PR00459">
    <property type="entry name" value="ASPEROXIDASE"/>
</dbReference>
<keyword evidence="4 14" id="KW-0575">Peroxidase</keyword>
<evidence type="ECO:0000256" key="12">
    <source>
        <dbReference type="SAM" id="MobiDB-lite"/>
    </source>
</evidence>
<dbReference type="SUPFAM" id="SSF48113">
    <property type="entry name" value="Heme-dependent peroxidases"/>
    <property type="match status" value="1"/>
</dbReference>
<keyword evidence="10" id="KW-0408">Iron</keyword>
<dbReference type="InterPro" id="IPR010255">
    <property type="entry name" value="Haem_peroxidase_sf"/>
</dbReference>
<proteinExistence type="inferred from homology"/>
<dbReference type="InterPro" id="IPR002016">
    <property type="entry name" value="Haem_peroxidase"/>
</dbReference>
<keyword evidence="8" id="KW-0630">Potassium</keyword>
<dbReference type="Gene3D" id="1.10.420.10">
    <property type="entry name" value="Peroxidase, domain 2"/>
    <property type="match status" value="1"/>
</dbReference>
<dbReference type="EMBL" id="JARAOO010000014">
    <property type="protein sequence ID" value="KAJ7944145.1"/>
    <property type="molecule type" value="Genomic_DNA"/>
</dbReference>
<evidence type="ECO:0000256" key="5">
    <source>
        <dbReference type="ARBA" id="ARBA00022617"/>
    </source>
</evidence>
<dbReference type="GO" id="GO:0000302">
    <property type="term" value="P:response to reactive oxygen species"/>
    <property type="evidence" value="ECO:0007669"/>
    <property type="project" value="TreeGrafter"/>
</dbReference>
<sequence>MAAPVVDAEYLKEIEKARRDLRALISSRNCAPIMLRLAWHDAGTYDVKTKTGGPNGSIRNTHELNHSANNGLKIAVDLCEEVKAKHPKVTYADLYQLAGVVAVEVTGGPTIDFVPGRKDSAESPGEGRLPDAKQGASHLRDIFHRMGLSDRDIVALSGGHTLGKAHPERSGFDGPWTKEPLKFDNSYFVELLKGESKGELLKLPTDKALVEDPHFRQFVELYAKDEDAFFADYAASHKKLSELGFTTPSSILKLDVKNKTLLAQSAIGVAVATTCGGLELLL</sequence>
<evidence type="ECO:0000256" key="9">
    <source>
        <dbReference type="ARBA" id="ARBA00023002"/>
    </source>
</evidence>
<keyword evidence="11" id="KW-0376">Hydrogen peroxide</keyword>
<gene>
    <name evidence="14" type="ORF">O6P43_033593</name>
</gene>
<evidence type="ECO:0000256" key="8">
    <source>
        <dbReference type="ARBA" id="ARBA00022958"/>
    </source>
</evidence>
<dbReference type="InterPro" id="IPR044831">
    <property type="entry name" value="Ccp1-like"/>
</dbReference>
<dbReference type="PANTHER" id="PTHR31356">
    <property type="entry name" value="THYLAKOID LUMENAL 29 KDA PROTEIN, CHLOROPLASTIC-RELATED"/>
    <property type="match status" value="1"/>
</dbReference>
<dbReference type="FunFam" id="1.10.520.10:FF:000003">
    <property type="entry name" value="Cytosolic ascorbate peroxidase"/>
    <property type="match status" value="1"/>
</dbReference>
<feature type="region of interest" description="Disordered" evidence="12">
    <location>
        <begin position="114"/>
        <end position="134"/>
    </location>
</feature>
<feature type="domain" description="Plant heme peroxidase family profile" evidence="13">
    <location>
        <begin position="31"/>
        <end position="279"/>
    </location>
</feature>
<dbReference type="PRINTS" id="PR00458">
    <property type="entry name" value="PEROXIDASE"/>
</dbReference>
<evidence type="ECO:0000256" key="3">
    <source>
        <dbReference type="ARBA" id="ARBA00012940"/>
    </source>
</evidence>
<reference evidence="14" key="1">
    <citation type="journal article" date="2023" name="Science">
        <title>Elucidation of the pathway for biosynthesis of saponin adjuvants from the soapbark tree.</title>
        <authorList>
            <person name="Reed J."/>
            <person name="Orme A."/>
            <person name="El-Demerdash A."/>
            <person name="Owen C."/>
            <person name="Martin L.B.B."/>
            <person name="Misra R.C."/>
            <person name="Kikuchi S."/>
            <person name="Rejzek M."/>
            <person name="Martin A.C."/>
            <person name="Harkess A."/>
            <person name="Leebens-Mack J."/>
            <person name="Louveau T."/>
            <person name="Stephenson M.J."/>
            <person name="Osbourn A."/>
        </authorList>
    </citation>
    <scope>NUCLEOTIDE SEQUENCE</scope>
    <source>
        <strain evidence="14">S10</strain>
    </source>
</reference>
<organism evidence="14 15">
    <name type="scientific">Quillaja saponaria</name>
    <name type="common">Soap bark tree</name>
    <dbReference type="NCBI Taxonomy" id="32244"/>
    <lineage>
        <taxon>Eukaryota</taxon>
        <taxon>Viridiplantae</taxon>
        <taxon>Streptophyta</taxon>
        <taxon>Embryophyta</taxon>
        <taxon>Tracheophyta</taxon>
        <taxon>Spermatophyta</taxon>
        <taxon>Magnoliopsida</taxon>
        <taxon>eudicotyledons</taxon>
        <taxon>Gunneridae</taxon>
        <taxon>Pentapetalae</taxon>
        <taxon>rosids</taxon>
        <taxon>fabids</taxon>
        <taxon>Fabales</taxon>
        <taxon>Quillajaceae</taxon>
        <taxon>Quillaja</taxon>
    </lineage>
</organism>
<evidence type="ECO:0000256" key="11">
    <source>
        <dbReference type="ARBA" id="ARBA00023324"/>
    </source>
</evidence>
<evidence type="ECO:0000256" key="4">
    <source>
        <dbReference type="ARBA" id="ARBA00022559"/>
    </source>
</evidence>
<dbReference type="PROSITE" id="PS00436">
    <property type="entry name" value="PEROXIDASE_2"/>
    <property type="match status" value="1"/>
</dbReference>
<dbReference type="Proteomes" id="UP001163823">
    <property type="component" value="Chromosome 14"/>
</dbReference>
<name>A0AAD7P716_QUISA</name>
<comment type="caution">
    <text evidence="14">The sequence shown here is derived from an EMBL/GenBank/DDBJ whole genome shotgun (WGS) entry which is preliminary data.</text>
</comment>
<dbReference type="EC" id="1.11.1.11" evidence="3"/>
<dbReference type="GO" id="GO:0009507">
    <property type="term" value="C:chloroplast"/>
    <property type="evidence" value="ECO:0007669"/>
    <property type="project" value="TreeGrafter"/>
</dbReference>
<dbReference type="PANTHER" id="PTHR31356:SF38">
    <property type="entry name" value="L-ASCORBATE PEROXIDASE 5, PEROXISOMAL"/>
    <property type="match status" value="1"/>
</dbReference>
<dbReference type="GO" id="GO:0020037">
    <property type="term" value="F:heme binding"/>
    <property type="evidence" value="ECO:0007669"/>
    <property type="project" value="InterPro"/>
</dbReference>
<keyword evidence="7" id="KW-0106">Calcium</keyword>
<dbReference type="GO" id="GO:0046872">
    <property type="term" value="F:metal ion binding"/>
    <property type="evidence" value="ECO:0007669"/>
    <property type="project" value="UniProtKB-KW"/>
</dbReference>
<dbReference type="GO" id="GO:0034599">
    <property type="term" value="P:cellular response to oxidative stress"/>
    <property type="evidence" value="ECO:0007669"/>
    <property type="project" value="InterPro"/>
</dbReference>
<dbReference type="GO" id="GO:0042744">
    <property type="term" value="P:hydrogen peroxide catabolic process"/>
    <property type="evidence" value="ECO:0007669"/>
    <property type="project" value="UniProtKB-KW"/>
</dbReference>
<protein>
    <recommendedName>
        <fullName evidence="3">L-ascorbate peroxidase</fullName>
        <ecNumber evidence="3">1.11.1.11</ecNumber>
    </recommendedName>
</protein>
<evidence type="ECO:0000313" key="14">
    <source>
        <dbReference type="EMBL" id="KAJ7944145.1"/>
    </source>
</evidence>
<keyword evidence="6" id="KW-0479">Metal-binding</keyword>
<dbReference type="GO" id="GO:0016688">
    <property type="term" value="F:L-ascorbate peroxidase activity"/>
    <property type="evidence" value="ECO:0007669"/>
    <property type="project" value="UniProtKB-EC"/>
</dbReference>
<dbReference type="Pfam" id="PF00141">
    <property type="entry name" value="peroxidase"/>
    <property type="match status" value="1"/>
</dbReference>
<evidence type="ECO:0000259" key="13">
    <source>
        <dbReference type="PROSITE" id="PS50873"/>
    </source>
</evidence>
<comment type="similarity">
    <text evidence="2">Belongs to the peroxidase family. Ascorbate peroxidase subfamily.</text>
</comment>
<dbReference type="InterPro" id="IPR002207">
    <property type="entry name" value="Peroxidase_I"/>
</dbReference>
<dbReference type="PROSITE" id="PS00435">
    <property type="entry name" value="PEROXIDASE_1"/>
    <property type="match status" value="1"/>
</dbReference>
<dbReference type="FunFam" id="1.10.420.10:FF:000003">
    <property type="entry name" value="L-ascorbate peroxidase, cytosolic"/>
    <property type="match status" value="1"/>
</dbReference>
<evidence type="ECO:0000256" key="10">
    <source>
        <dbReference type="ARBA" id="ARBA00023004"/>
    </source>
</evidence>
<dbReference type="KEGG" id="qsa:O6P43_033593"/>
<evidence type="ECO:0000256" key="1">
    <source>
        <dbReference type="ARBA" id="ARBA00001970"/>
    </source>
</evidence>
<evidence type="ECO:0000256" key="2">
    <source>
        <dbReference type="ARBA" id="ARBA00006873"/>
    </source>
</evidence>
<accession>A0AAD7P716</accession>
<evidence type="ECO:0000256" key="6">
    <source>
        <dbReference type="ARBA" id="ARBA00022723"/>
    </source>
</evidence>
<evidence type="ECO:0000313" key="15">
    <source>
        <dbReference type="Proteomes" id="UP001163823"/>
    </source>
</evidence>
<dbReference type="PROSITE" id="PS50873">
    <property type="entry name" value="PEROXIDASE_4"/>
    <property type="match status" value="1"/>
</dbReference>
<evidence type="ECO:0000256" key="7">
    <source>
        <dbReference type="ARBA" id="ARBA00022837"/>
    </source>
</evidence>
<comment type="cofactor">
    <cofactor evidence="1">
        <name>heme b</name>
        <dbReference type="ChEBI" id="CHEBI:60344"/>
    </cofactor>
</comment>
<dbReference type="Gene3D" id="1.10.520.10">
    <property type="match status" value="1"/>
</dbReference>
<keyword evidence="15" id="KW-1185">Reference proteome</keyword>